<evidence type="ECO:0000313" key="1">
    <source>
        <dbReference type="EMBL" id="CDW44090.1"/>
    </source>
</evidence>
<organism evidence="1">
    <name type="scientific">Lepeophtheirus salmonis</name>
    <name type="common">Salmon louse</name>
    <name type="synonym">Caligus salmonis</name>
    <dbReference type="NCBI Taxonomy" id="72036"/>
    <lineage>
        <taxon>Eukaryota</taxon>
        <taxon>Metazoa</taxon>
        <taxon>Ecdysozoa</taxon>
        <taxon>Arthropoda</taxon>
        <taxon>Crustacea</taxon>
        <taxon>Multicrustacea</taxon>
        <taxon>Hexanauplia</taxon>
        <taxon>Copepoda</taxon>
        <taxon>Siphonostomatoida</taxon>
        <taxon>Caligidae</taxon>
        <taxon>Lepeophtheirus</taxon>
    </lineage>
</organism>
<protein>
    <submittedName>
        <fullName evidence="1">Uncharacterized protein</fullName>
    </submittedName>
</protein>
<name>A0A0K2V1A0_LEPSM</name>
<proteinExistence type="predicted"/>
<reference evidence="1" key="1">
    <citation type="submission" date="2014-05" db="EMBL/GenBank/DDBJ databases">
        <authorList>
            <person name="Chronopoulou M."/>
        </authorList>
    </citation>
    <scope>NUCLEOTIDE SEQUENCE</scope>
    <source>
        <tissue evidence="1">Whole organism</tissue>
    </source>
</reference>
<dbReference type="EMBL" id="HACA01026729">
    <property type="protein sequence ID" value="CDW44090.1"/>
    <property type="molecule type" value="Transcribed_RNA"/>
</dbReference>
<sequence length="100" mass="11382">MQVLNGESLPTKRDLHDEHFVFLLRENVMYPATIYNALLSKMLLIFTRSEGSQSMGSISNLFSSTSAITSFISKIVIQWNFTRHFTLIFFSASNICLTVI</sequence>
<accession>A0A0K2V1A0</accession>
<dbReference type="AlphaFoldDB" id="A0A0K2V1A0"/>